<dbReference type="Gene3D" id="3.30.450.20">
    <property type="entry name" value="PAS domain"/>
    <property type="match status" value="2"/>
</dbReference>
<dbReference type="RefSeq" id="WP_311616055.1">
    <property type="nucleotide sequence ID" value="NZ_JAVREV010000002.1"/>
</dbReference>
<evidence type="ECO:0000259" key="1">
    <source>
        <dbReference type="PROSITE" id="PS50112"/>
    </source>
</evidence>
<dbReference type="EMBL" id="JAVREV010000002">
    <property type="protein sequence ID" value="MDT0441881.1"/>
    <property type="molecule type" value="Genomic_DNA"/>
</dbReference>
<keyword evidence="3" id="KW-1185">Reference proteome</keyword>
<reference evidence="3" key="1">
    <citation type="submission" date="2023-07" db="EMBL/GenBank/DDBJ databases">
        <title>30 novel species of actinomycetes from the DSMZ collection.</title>
        <authorList>
            <person name="Nouioui I."/>
        </authorList>
    </citation>
    <scope>NUCLEOTIDE SEQUENCE [LARGE SCALE GENOMIC DNA]</scope>
    <source>
        <strain evidence="3">DSM 41886</strain>
    </source>
</reference>
<evidence type="ECO:0000313" key="3">
    <source>
        <dbReference type="Proteomes" id="UP001183615"/>
    </source>
</evidence>
<gene>
    <name evidence="2" type="ORF">RM779_04610</name>
</gene>
<dbReference type="Pfam" id="PF00989">
    <property type="entry name" value="PAS"/>
    <property type="match status" value="1"/>
</dbReference>
<organism evidence="2 3">
    <name type="scientific">Streptomyces johnsoniae</name>
    <dbReference type="NCBI Taxonomy" id="3075532"/>
    <lineage>
        <taxon>Bacteria</taxon>
        <taxon>Bacillati</taxon>
        <taxon>Actinomycetota</taxon>
        <taxon>Actinomycetes</taxon>
        <taxon>Kitasatosporales</taxon>
        <taxon>Streptomycetaceae</taxon>
        <taxon>Streptomyces</taxon>
    </lineage>
</organism>
<dbReference type="InterPro" id="IPR000014">
    <property type="entry name" value="PAS"/>
</dbReference>
<evidence type="ECO:0000313" key="2">
    <source>
        <dbReference type="EMBL" id="MDT0441881.1"/>
    </source>
</evidence>
<dbReference type="NCBIfam" id="TIGR00229">
    <property type="entry name" value="sensory_box"/>
    <property type="match status" value="1"/>
</dbReference>
<dbReference type="CDD" id="cd00130">
    <property type="entry name" value="PAS"/>
    <property type="match status" value="2"/>
</dbReference>
<feature type="domain" description="PAS" evidence="1">
    <location>
        <begin position="15"/>
        <end position="60"/>
    </location>
</feature>
<dbReference type="PROSITE" id="PS50112">
    <property type="entry name" value="PAS"/>
    <property type="match status" value="1"/>
</dbReference>
<dbReference type="InterPro" id="IPR013767">
    <property type="entry name" value="PAS_fold"/>
</dbReference>
<dbReference type="InterPro" id="IPR035965">
    <property type="entry name" value="PAS-like_dom_sf"/>
</dbReference>
<comment type="caution">
    <text evidence="2">The sequence shown here is derived from an EMBL/GenBank/DDBJ whole genome shotgun (WGS) entry which is preliminary data.</text>
</comment>
<dbReference type="InterPro" id="IPR029016">
    <property type="entry name" value="GAF-like_dom_sf"/>
</dbReference>
<dbReference type="SMART" id="SM00091">
    <property type="entry name" value="PAS"/>
    <property type="match status" value="2"/>
</dbReference>
<dbReference type="SUPFAM" id="SSF55781">
    <property type="entry name" value="GAF domain-like"/>
    <property type="match status" value="1"/>
</dbReference>
<name>A0ABU2RYP3_9ACTN</name>
<dbReference type="Pfam" id="PF08448">
    <property type="entry name" value="PAS_4"/>
    <property type="match status" value="1"/>
</dbReference>
<accession>A0ABU2RYP3</accession>
<dbReference type="InterPro" id="IPR013656">
    <property type="entry name" value="PAS_4"/>
</dbReference>
<proteinExistence type="predicted"/>
<dbReference type="Proteomes" id="UP001183615">
    <property type="component" value="Unassembled WGS sequence"/>
</dbReference>
<dbReference type="SUPFAM" id="SSF55785">
    <property type="entry name" value="PYP-like sensor domain (PAS domain)"/>
    <property type="match status" value="2"/>
</dbReference>
<sequence length="462" mass="49017">MTTPSETQSAHRVSDDRLLSALLDGMDAALFAVDSGGRITHWNRQAERLLGWTAEQAVGRKGLGGWAVRDADATDVNDRLLGVLRRTANPSGRQVQEFPLLRRDGGRLLVRAQVSAVRAPDGRSTGAYCAFSEVHAQLDLERNLSLSEALLADSPWAVLVVDPDLRTVAANGRVAQALDITPVDMLGEPLAEFFGAGMEELESALEHTLAGQAPDGPVELWLTQAEDPCREDQFGIPPVPAAAGDRRCLLGGFLRLGSPLAPQAPPLGVAWIFQDVTHSRRAGQGAARRAFRDGQLSRASRAAAECEDPREAAMLHLHYALAGFAEHALLDVAVPGPAAARAPGLVRTAESPAAFAPPVGTAGVAVRYRPGHPALQAFERGVPVRTTGGTGRSDWAAEHRWPPEAEHALCVVLRSRARSLGVLTFLRGHGRRPFDRADAAYGEDVALRLAAAVDLGGAAGAC</sequence>
<dbReference type="Gene3D" id="3.30.450.40">
    <property type="match status" value="1"/>
</dbReference>
<protein>
    <submittedName>
        <fullName evidence="2">PAS domain-containing protein</fullName>
    </submittedName>
</protein>